<evidence type="ECO:0000256" key="6">
    <source>
        <dbReference type="ARBA" id="ARBA00023136"/>
    </source>
</evidence>
<evidence type="ECO:0000256" key="7">
    <source>
        <dbReference type="SAM" id="Phobius"/>
    </source>
</evidence>
<dbReference type="SUPFAM" id="SSF103501">
    <property type="entry name" value="Respiratory nitrate reductase 1 gamma chain"/>
    <property type="match status" value="1"/>
</dbReference>
<evidence type="ECO:0000256" key="4">
    <source>
        <dbReference type="ARBA" id="ARBA00022989"/>
    </source>
</evidence>
<sequence>MDEQEFHVSGIVKRKIKFSETCEKRFSITQKEKIFIISKKSIIKVMGMIWLQALVYFSFTVFVLAVLAKVVKYATMPIHLRWELYPVPHEKGRAEHGGSYYEEPEWWKKPRETTLLGELKEMLMEMLFIKRVFEYKRPLWWFTYPFHTGIYLILAWFVLVFIGAVFEIAGFPISAASLQQLGFLSWLPPLIYYLTWIVGVLAMALMLIFGIGLLLRRLTDEGMRSYSSPVDYFNLLFIIAVVATGIAAWQYDSDFTLARAFMKSLITFSPLPSVSSTTVLHVTLLSLLFLYLPFTKMTHFFAKYFTYHKILWEDTPNLKGSEIEEEVKKVLMYRVSWSAPHVKPGLTWAEEASKVGLNEIKVWKREE</sequence>
<comment type="caution">
    <text evidence="9">The sequence shown here is derived from an EMBL/GenBank/DDBJ whole genome shotgun (WGS) entry which is preliminary data.</text>
</comment>
<dbReference type="Pfam" id="PF02665">
    <property type="entry name" value="Nitrate_red_gam"/>
    <property type="match status" value="1"/>
</dbReference>
<evidence type="ECO:0000313" key="9">
    <source>
        <dbReference type="EMBL" id="HFW32424.1"/>
    </source>
</evidence>
<evidence type="ECO:0000256" key="5">
    <source>
        <dbReference type="ARBA" id="ARBA00023002"/>
    </source>
</evidence>
<dbReference type="GO" id="GO:0005886">
    <property type="term" value="C:plasma membrane"/>
    <property type="evidence" value="ECO:0007669"/>
    <property type="project" value="UniProtKB-SubCell"/>
</dbReference>
<dbReference type="InterPro" id="IPR036197">
    <property type="entry name" value="NarG-like_sf"/>
</dbReference>
<feature type="transmembrane region" description="Helical" evidence="7">
    <location>
        <begin position="232"/>
        <end position="251"/>
    </location>
</feature>
<evidence type="ECO:0000256" key="1">
    <source>
        <dbReference type="ARBA" id="ARBA00004651"/>
    </source>
</evidence>
<gene>
    <name evidence="9" type="ORF">ENW66_05670</name>
</gene>
<evidence type="ECO:0000256" key="2">
    <source>
        <dbReference type="ARBA" id="ARBA00022475"/>
    </source>
</evidence>
<reference evidence="9" key="1">
    <citation type="journal article" date="2020" name="mSystems">
        <title>Genome- and Community-Level Interaction Insights into Carbon Utilization and Element Cycling Functions of Hydrothermarchaeota in Hydrothermal Sediment.</title>
        <authorList>
            <person name="Zhou Z."/>
            <person name="Liu Y."/>
            <person name="Xu W."/>
            <person name="Pan J."/>
            <person name="Luo Z.H."/>
            <person name="Li M."/>
        </authorList>
    </citation>
    <scope>NUCLEOTIDE SEQUENCE [LARGE SCALE GENOMIC DNA]</scope>
    <source>
        <strain evidence="9">SpSt-87</strain>
    </source>
</reference>
<comment type="subcellular location">
    <subcellularLocation>
        <location evidence="1">Cell membrane</location>
        <topology evidence="1">Multi-pass membrane protein</topology>
    </subcellularLocation>
</comment>
<keyword evidence="6 7" id="KW-0472">Membrane</keyword>
<feature type="transmembrane region" description="Helical" evidence="7">
    <location>
        <begin position="49"/>
        <end position="71"/>
    </location>
</feature>
<feature type="transmembrane region" description="Helical" evidence="7">
    <location>
        <begin position="190"/>
        <end position="211"/>
    </location>
</feature>
<dbReference type="InterPro" id="IPR023234">
    <property type="entry name" value="NarG-like_domain"/>
</dbReference>
<keyword evidence="4 7" id="KW-1133">Transmembrane helix</keyword>
<dbReference type="AlphaFoldDB" id="A0A7C3RBL3"/>
<dbReference type="EMBL" id="DTLB01000035">
    <property type="protein sequence ID" value="HFW32424.1"/>
    <property type="molecule type" value="Genomic_DNA"/>
</dbReference>
<protein>
    <submittedName>
        <fullName evidence="9">Nitrate reductase</fullName>
    </submittedName>
</protein>
<feature type="transmembrane region" description="Helical" evidence="7">
    <location>
        <begin position="271"/>
        <end position="294"/>
    </location>
</feature>
<organism evidence="9">
    <name type="scientific">Archaeoglobus fulgidus</name>
    <dbReference type="NCBI Taxonomy" id="2234"/>
    <lineage>
        <taxon>Archaea</taxon>
        <taxon>Methanobacteriati</taxon>
        <taxon>Methanobacteriota</taxon>
        <taxon>Archaeoglobi</taxon>
        <taxon>Archaeoglobales</taxon>
        <taxon>Archaeoglobaceae</taxon>
        <taxon>Archaeoglobus</taxon>
    </lineage>
</organism>
<keyword evidence="2" id="KW-1003">Cell membrane</keyword>
<dbReference type="Gene3D" id="1.20.950.20">
    <property type="entry name" value="Transmembrane di-heme cytochromes, Chain C"/>
    <property type="match status" value="1"/>
</dbReference>
<proteinExistence type="predicted"/>
<keyword evidence="5" id="KW-0560">Oxidoreductase</keyword>
<keyword evidence="3 7" id="KW-0812">Transmembrane</keyword>
<evidence type="ECO:0000256" key="3">
    <source>
        <dbReference type="ARBA" id="ARBA00022692"/>
    </source>
</evidence>
<feature type="transmembrane region" description="Helical" evidence="7">
    <location>
        <begin position="139"/>
        <end position="170"/>
    </location>
</feature>
<dbReference type="GO" id="GO:0016491">
    <property type="term" value="F:oxidoreductase activity"/>
    <property type="evidence" value="ECO:0007669"/>
    <property type="project" value="UniProtKB-KW"/>
</dbReference>
<accession>A0A7C3RBL3</accession>
<evidence type="ECO:0000259" key="8">
    <source>
        <dbReference type="Pfam" id="PF02665"/>
    </source>
</evidence>
<feature type="domain" description="NarG-like" evidence="8">
    <location>
        <begin position="136"/>
        <end position="307"/>
    </location>
</feature>
<name>A0A7C3RBL3_ARCFL</name>